<keyword evidence="2" id="KW-1185">Reference proteome</keyword>
<sequence>MVRLLQGKTMHGWTDVSFTWLLESLIDAFPNINLPKSYYEAQKITKDLGFSYETLDACPKNCMLFNGNDLSLDECEICGESRYKKYNESSGIIQCTTTKIASKQVRYFPLKLRLKRLFMSSKNAHFMRWHTDERTDDGIMRNPTDTP</sequence>
<dbReference type="AlphaFoldDB" id="A0AAP0BB46"/>
<accession>A0AAP0BB46</accession>
<gene>
    <name evidence="1" type="ORF">KSP39_PZI015965</name>
</gene>
<evidence type="ECO:0008006" key="3">
    <source>
        <dbReference type="Google" id="ProtNLM"/>
    </source>
</evidence>
<protein>
    <recommendedName>
        <fullName evidence="3">Transposase</fullName>
    </recommendedName>
</protein>
<evidence type="ECO:0000313" key="2">
    <source>
        <dbReference type="Proteomes" id="UP001418222"/>
    </source>
</evidence>
<dbReference type="PANTHER" id="PTHR10775:SF188">
    <property type="entry name" value="TRANSPOSASE-ASSOCIATED DOMAIN-CONTAINING PROTEIN"/>
    <property type="match status" value="1"/>
</dbReference>
<dbReference type="PANTHER" id="PTHR10775">
    <property type="entry name" value="OS08G0208400 PROTEIN"/>
    <property type="match status" value="1"/>
</dbReference>
<proteinExistence type="predicted"/>
<dbReference type="Proteomes" id="UP001418222">
    <property type="component" value="Unassembled WGS sequence"/>
</dbReference>
<comment type="caution">
    <text evidence="1">The sequence shown here is derived from an EMBL/GenBank/DDBJ whole genome shotgun (WGS) entry which is preliminary data.</text>
</comment>
<name>A0AAP0BB46_9ASPA</name>
<dbReference type="EMBL" id="JBBWWQ010000013">
    <property type="protein sequence ID" value="KAK8933896.1"/>
    <property type="molecule type" value="Genomic_DNA"/>
</dbReference>
<reference evidence="1 2" key="1">
    <citation type="journal article" date="2022" name="Nat. Plants">
        <title>Genomes of leafy and leafless Platanthera orchids illuminate the evolution of mycoheterotrophy.</title>
        <authorList>
            <person name="Li M.H."/>
            <person name="Liu K.W."/>
            <person name="Li Z."/>
            <person name="Lu H.C."/>
            <person name="Ye Q.L."/>
            <person name="Zhang D."/>
            <person name="Wang J.Y."/>
            <person name="Li Y.F."/>
            <person name="Zhong Z.M."/>
            <person name="Liu X."/>
            <person name="Yu X."/>
            <person name="Liu D.K."/>
            <person name="Tu X.D."/>
            <person name="Liu B."/>
            <person name="Hao Y."/>
            <person name="Liao X.Y."/>
            <person name="Jiang Y.T."/>
            <person name="Sun W.H."/>
            <person name="Chen J."/>
            <person name="Chen Y.Q."/>
            <person name="Ai Y."/>
            <person name="Zhai J.W."/>
            <person name="Wu S.S."/>
            <person name="Zhou Z."/>
            <person name="Hsiao Y.Y."/>
            <person name="Wu W.L."/>
            <person name="Chen Y.Y."/>
            <person name="Lin Y.F."/>
            <person name="Hsu J.L."/>
            <person name="Li C.Y."/>
            <person name="Wang Z.W."/>
            <person name="Zhao X."/>
            <person name="Zhong W.Y."/>
            <person name="Ma X.K."/>
            <person name="Ma L."/>
            <person name="Huang J."/>
            <person name="Chen G.Z."/>
            <person name="Huang M.Z."/>
            <person name="Huang L."/>
            <person name="Peng D.H."/>
            <person name="Luo Y.B."/>
            <person name="Zou S.Q."/>
            <person name="Chen S.P."/>
            <person name="Lan S."/>
            <person name="Tsai W.C."/>
            <person name="Van de Peer Y."/>
            <person name="Liu Z.J."/>
        </authorList>
    </citation>
    <scope>NUCLEOTIDE SEQUENCE [LARGE SCALE GENOMIC DNA]</scope>
    <source>
        <strain evidence="1">Lor287</strain>
    </source>
</reference>
<organism evidence="1 2">
    <name type="scientific">Platanthera zijinensis</name>
    <dbReference type="NCBI Taxonomy" id="2320716"/>
    <lineage>
        <taxon>Eukaryota</taxon>
        <taxon>Viridiplantae</taxon>
        <taxon>Streptophyta</taxon>
        <taxon>Embryophyta</taxon>
        <taxon>Tracheophyta</taxon>
        <taxon>Spermatophyta</taxon>
        <taxon>Magnoliopsida</taxon>
        <taxon>Liliopsida</taxon>
        <taxon>Asparagales</taxon>
        <taxon>Orchidaceae</taxon>
        <taxon>Orchidoideae</taxon>
        <taxon>Orchideae</taxon>
        <taxon>Orchidinae</taxon>
        <taxon>Platanthera</taxon>
    </lineage>
</organism>
<evidence type="ECO:0000313" key="1">
    <source>
        <dbReference type="EMBL" id="KAK8933896.1"/>
    </source>
</evidence>